<feature type="transmembrane region" description="Helical" evidence="6">
    <location>
        <begin position="748"/>
        <end position="767"/>
    </location>
</feature>
<keyword evidence="9" id="KW-1185">Reference proteome</keyword>
<feature type="transmembrane region" description="Helical" evidence="6">
    <location>
        <begin position="321"/>
        <end position="342"/>
    </location>
</feature>
<accession>A0A1A7R576</accession>
<dbReference type="GO" id="GO:0005886">
    <property type="term" value="C:plasma membrane"/>
    <property type="evidence" value="ECO:0007669"/>
    <property type="project" value="UniProtKB-SubCell"/>
</dbReference>
<feature type="transmembrane region" description="Helical" evidence="6">
    <location>
        <begin position="661"/>
        <end position="677"/>
    </location>
</feature>
<feature type="transmembrane region" description="Helical" evidence="6">
    <location>
        <begin position="684"/>
        <end position="704"/>
    </location>
</feature>
<dbReference type="AlphaFoldDB" id="A0A1A7R576"/>
<evidence type="ECO:0000256" key="4">
    <source>
        <dbReference type="ARBA" id="ARBA00022989"/>
    </source>
</evidence>
<gene>
    <name evidence="8" type="ORF">LX77_01125</name>
</gene>
<dbReference type="PANTHER" id="PTHR33406">
    <property type="entry name" value="MEMBRANE PROTEIN MJ1562-RELATED"/>
    <property type="match status" value="1"/>
</dbReference>
<protein>
    <recommendedName>
        <fullName evidence="7">Membrane transport protein MMPL domain-containing protein</fullName>
    </recommendedName>
</protein>
<keyword evidence="3 6" id="KW-0812">Transmembrane</keyword>
<proteinExistence type="predicted"/>
<dbReference type="Pfam" id="PF03176">
    <property type="entry name" value="MMPL"/>
    <property type="match status" value="2"/>
</dbReference>
<feature type="domain" description="Membrane transport protein MMPL" evidence="7">
    <location>
        <begin position="200"/>
        <end position="409"/>
    </location>
</feature>
<feature type="transmembrane region" description="Helical" evidence="6">
    <location>
        <begin position="269"/>
        <end position="288"/>
    </location>
</feature>
<evidence type="ECO:0000256" key="2">
    <source>
        <dbReference type="ARBA" id="ARBA00022475"/>
    </source>
</evidence>
<dbReference type="InterPro" id="IPR050545">
    <property type="entry name" value="Mycobact_MmpL"/>
</dbReference>
<dbReference type="STRING" id="49280.A9996_03580"/>
<reference evidence="8 9" key="1">
    <citation type="submission" date="2018-06" db="EMBL/GenBank/DDBJ databases">
        <title>Genomic Encyclopedia of Archaeal and Bacterial Type Strains, Phase II (KMG-II): from individual species to whole genera.</title>
        <authorList>
            <person name="Goeker M."/>
        </authorList>
    </citation>
    <scope>NUCLEOTIDE SEQUENCE [LARGE SCALE GENOMIC DNA]</scope>
    <source>
        <strain evidence="8 9">DSM 12408</strain>
    </source>
</reference>
<dbReference type="InterPro" id="IPR004869">
    <property type="entry name" value="MMPL_dom"/>
</dbReference>
<evidence type="ECO:0000313" key="8">
    <source>
        <dbReference type="EMBL" id="RAJ25710.1"/>
    </source>
</evidence>
<evidence type="ECO:0000259" key="7">
    <source>
        <dbReference type="Pfam" id="PF03176"/>
    </source>
</evidence>
<dbReference type="Gene3D" id="1.20.1640.10">
    <property type="entry name" value="Multidrug efflux transporter AcrB transmembrane domain"/>
    <property type="match status" value="2"/>
</dbReference>
<feature type="transmembrane region" description="Helical" evidence="6">
    <location>
        <begin position="362"/>
        <end position="381"/>
    </location>
</feature>
<feature type="transmembrane region" description="Helical" evidence="6">
    <location>
        <begin position="710"/>
        <end position="728"/>
    </location>
</feature>
<feature type="transmembrane region" description="Helical" evidence="6">
    <location>
        <begin position="295"/>
        <end position="315"/>
    </location>
</feature>
<evidence type="ECO:0000256" key="5">
    <source>
        <dbReference type="ARBA" id="ARBA00023136"/>
    </source>
</evidence>
<feature type="transmembrane region" description="Helical" evidence="6">
    <location>
        <begin position="773"/>
        <end position="799"/>
    </location>
</feature>
<feature type="transmembrane region" description="Helical" evidence="6">
    <location>
        <begin position="17"/>
        <end position="35"/>
    </location>
</feature>
<keyword evidence="4 6" id="KW-1133">Transmembrane helix</keyword>
<dbReference type="OrthoDB" id="9803035at2"/>
<feature type="transmembrane region" description="Helical" evidence="6">
    <location>
        <begin position="387"/>
        <end position="406"/>
    </location>
</feature>
<comment type="caution">
    <text evidence="8">The sequence shown here is derived from an EMBL/GenBank/DDBJ whole genome shotgun (WGS) entry which is preliminary data.</text>
</comment>
<dbReference type="RefSeq" id="WP_066430941.1">
    <property type="nucleotide sequence ID" value="NZ_LZRN01000005.1"/>
</dbReference>
<dbReference type="Proteomes" id="UP000248987">
    <property type="component" value="Unassembled WGS sequence"/>
</dbReference>
<evidence type="ECO:0000313" key="9">
    <source>
        <dbReference type="Proteomes" id="UP000248987"/>
    </source>
</evidence>
<evidence type="ECO:0000256" key="6">
    <source>
        <dbReference type="SAM" id="Phobius"/>
    </source>
</evidence>
<feature type="domain" description="Membrane transport protein MMPL" evidence="7">
    <location>
        <begin position="661"/>
        <end position="802"/>
    </location>
</feature>
<organism evidence="8 9">
    <name type="scientific">Gelidibacter algens</name>
    <dbReference type="NCBI Taxonomy" id="49280"/>
    <lineage>
        <taxon>Bacteria</taxon>
        <taxon>Pseudomonadati</taxon>
        <taxon>Bacteroidota</taxon>
        <taxon>Flavobacteriia</taxon>
        <taxon>Flavobacteriales</taxon>
        <taxon>Flavobacteriaceae</taxon>
        <taxon>Gelidibacter</taxon>
    </lineage>
</organism>
<evidence type="ECO:0000256" key="1">
    <source>
        <dbReference type="ARBA" id="ARBA00004651"/>
    </source>
</evidence>
<keyword evidence="5 6" id="KW-0472">Membrane</keyword>
<dbReference type="EMBL" id="QLLQ01000003">
    <property type="protein sequence ID" value="RAJ25710.1"/>
    <property type="molecule type" value="Genomic_DNA"/>
</dbReference>
<feature type="transmembrane region" description="Helical" evidence="6">
    <location>
        <begin position="436"/>
        <end position="455"/>
    </location>
</feature>
<evidence type="ECO:0000256" key="3">
    <source>
        <dbReference type="ARBA" id="ARBA00022692"/>
    </source>
</evidence>
<dbReference type="SUPFAM" id="SSF82866">
    <property type="entry name" value="Multidrug efflux transporter AcrB transmembrane domain"/>
    <property type="match status" value="2"/>
</dbReference>
<name>A0A1A7R576_9FLAO</name>
<comment type="subcellular location">
    <subcellularLocation>
        <location evidence="1">Cell membrane</location>
        <topology evidence="1">Multi-pass membrane protein</topology>
    </subcellularLocation>
</comment>
<sequence>MAKFFYTLYQTLQRRKFVFSIILVVVFGILIWMASTLKFDEDISKLIPTNSENEHLQKVLKTAEFADKIIVNIEKAQNGSTDDLTDYATRFLDSLSKNSNLYVKDIQGKIEDETIFETLDFVYYNVPLFLKETDYQSISDKLYPDSIAKITENNYKTLISPSGIVAKKTIVKDPLGISLMAIKHLQELGISDDFTLKDGFLISKDEQHVLLFITPAYSSNNTSQNAIFSEQLYQLQENLNAVFTDKVKSSYFGGTLIAVANAQQIKSDIQVTVTIAMVLLMVVFIVFYRKLTIPIILFIPTLFGGLLAIAILSIIRSEISVISLGIGAVLLGVTLDYSLHILTHIRNNETVEELFDGVSKPILMSSLTTALAFLCLLFVDSQALQDLGIFAAISVVGASIFALIFIPQVYKSTTTPTSRTSHLDKLASYEFHKNKIFIGTVAALLILSAFTYQRVVFNKDISNLNFQPERLKSAEATLDKLINISSKSLYVIAFGNEEQMVLETNDQIFNKLQELEKDHDVLGYNSVGALVTSDKKQQADIERWNSFWTPEIKAQTQSRLVENGSEFGFKPTTFQEFYELLDQEFQPLTIQDFKKIDVIPIDDFIAMDGDFMTISSVVNVAEAKIQKVKNAFKNSDNTLIIDRQAINETLLGHLKNDFNTLLGYCLIAVVLLLLLFYRNLKLTLVTVIPIIITWFVTIGIMGLFHLEFNIFNIIISTFIFGLGVDYSIFMTNGMRSGVSSMTTHKTSIILSVLTTILGVGVLIFAKHPALNSLATISIIGILSAMFITFTIQPILYVLLISRSSPADASGKS</sequence>
<keyword evidence="2" id="KW-1003">Cell membrane</keyword>
<dbReference type="PANTHER" id="PTHR33406:SF13">
    <property type="entry name" value="MEMBRANE PROTEIN YDFJ"/>
    <property type="match status" value="1"/>
</dbReference>